<gene>
    <name evidence="2" type="ORF">WISP_00589</name>
</gene>
<keyword evidence="3" id="KW-1185">Reference proteome</keyword>
<dbReference type="PRINTS" id="PR01345">
    <property type="entry name" value="CERVTRCPTASE"/>
</dbReference>
<dbReference type="EMBL" id="WHWB01009110">
    <property type="protein sequence ID" value="KAJ7428855.1"/>
    <property type="molecule type" value="Genomic_DNA"/>
</dbReference>
<proteinExistence type="predicted"/>
<feature type="compositionally biased region" description="Basic and acidic residues" evidence="1">
    <location>
        <begin position="1"/>
        <end position="12"/>
    </location>
</feature>
<name>A0ABQ9DZR0_9PASS</name>
<protein>
    <submittedName>
        <fullName evidence="2">Uncharacterized protein</fullName>
    </submittedName>
</protein>
<feature type="region of interest" description="Disordered" evidence="1">
    <location>
        <begin position="1"/>
        <end position="34"/>
    </location>
</feature>
<dbReference type="PANTHER" id="PTHR33332">
    <property type="entry name" value="REVERSE TRANSCRIPTASE DOMAIN-CONTAINING PROTEIN"/>
    <property type="match status" value="1"/>
</dbReference>
<comment type="caution">
    <text evidence="2">The sequence shown here is derived from an EMBL/GenBank/DDBJ whole genome shotgun (WGS) entry which is preliminary data.</text>
</comment>
<organism evidence="2 3">
    <name type="scientific">Willisornis vidua</name>
    <name type="common">Xingu scale-backed antbird</name>
    <dbReference type="NCBI Taxonomy" id="1566151"/>
    <lineage>
        <taxon>Eukaryota</taxon>
        <taxon>Metazoa</taxon>
        <taxon>Chordata</taxon>
        <taxon>Craniata</taxon>
        <taxon>Vertebrata</taxon>
        <taxon>Euteleostomi</taxon>
        <taxon>Archelosauria</taxon>
        <taxon>Archosauria</taxon>
        <taxon>Dinosauria</taxon>
        <taxon>Saurischia</taxon>
        <taxon>Theropoda</taxon>
        <taxon>Coelurosauria</taxon>
        <taxon>Aves</taxon>
        <taxon>Neognathae</taxon>
        <taxon>Neoaves</taxon>
        <taxon>Telluraves</taxon>
        <taxon>Australaves</taxon>
        <taxon>Passeriformes</taxon>
        <taxon>Thamnophilidae</taxon>
        <taxon>Willisornis</taxon>
    </lineage>
</organism>
<accession>A0ABQ9DZR0</accession>
<evidence type="ECO:0000256" key="1">
    <source>
        <dbReference type="SAM" id="MobiDB-lite"/>
    </source>
</evidence>
<sequence>MGREKLPEDKSRVLHLGRKNPMHQSRLGADLPESSSVEKDLRVLVDDKLSMSQQCALVAKMASCVLGCIKKSIASRSREVILPLYSSL</sequence>
<reference evidence="2" key="1">
    <citation type="submission" date="2019-10" db="EMBL/GenBank/DDBJ databases">
        <authorList>
            <person name="Soares A.E.R."/>
            <person name="Aleixo A."/>
            <person name="Schneider P."/>
            <person name="Miyaki C.Y."/>
            <person name="Schneider M.P."/>
            <person name="Mello C."/>
            <person name="Vasconcelos A.T.R."/>
        </authorList>
    </citation>
    <scope>NUCLEOTIDE SEQUENCE</scope>
    <source>
        <tissue evidence="2">Muscle</tissue>
    </source>
</reference>
<evidence type="ECO:0000313" key="2">
    <source>
        <dbReference type="EMBL" id="KAJ7428855.1"/>
    </source>
</evidence>
<dbReference type="Proteomes" id="UP001145742">
    <property type="component" value="Unassembled WGS sequence"/>
</dbReference>
<evidence type="ECO:0000313" key="3">
    <source>
        <dbReference type="Proteomes" id="UP001145742"/>
    </source>
</evidence>